<evidence type="ECO:0000256" key="5">
    <source>
        <dbReference type="ARBA" id="ARBA00022741"/>
    </source>
</evidence>
<evidence type="ECO:0000256" key="4">
    <source>
        <dbReference type="ARBA" id="ARBA00022655"/>
    </source>
</evidence>
<keyword evidence="4 8" id="KW-0566">Pantothenate biosynthesis</keyword>
<evidence type="ECO:0000256" key="2">
    <source>
        <dbReference type="ARBA" id="ARBA00009256"/>
    </source>
</evidence>
<dbReference type="EC" id="6.3.2.1" evidence="8"/>
<dbReference type="InterPro" id="IPR042176">
    <property type="entry name" value="Pantoate_ligase_C"/>
</dbReference>
<dbReference type="Gene3D" id="3.30.1300.10">
    <property type="entry name" value="Pantoate-beta-alanine ligase, C-terminal domain"/>
    <property type="match status" value="1"/>
</dbReference>
<comment type="subunit">
    <text evidence="8">Homodimer.</text>
</comment>
<comment type="pathway">
    <text evidence="1 8">Cofactor biosynthesis; (R)-pantothenate biosynthesis; (R)-pantothenate from (R)-pantoate and beta-alanine: step 1/1.</text>
</comment>
<dbReference type="HAMAP" id="MF_00158">
    <property type="entry name" value="PanC"/>
    <property type="match status" value="1"/>
</dbReference>
<dbReference type="STRING" id="1123349.SAMN02744037_02289"/>
<dbReference type="GO" id="GO:0005524">
    <property type="term" value="F:ATP binding"/>
    <property type="evidence" value="ECO:0007669"/>
    <property type="project" value="UniProtKB-KW"/>
</dbReference>
<keyword evidence="3 8" id="KW-0436">Ligase</keyword>
<dbReference type="AlphaFoldDB" id="A0A1M6S913"/>
<dbReference type="InterPro" id="IPR004821">
    <property type="entry name" value="Cyt_trans-like"/>
</dbReference>
<evidence type="ECO:0000256" key="7">
    <source>
        <dbReference type="ARBA" id="ARBA00048258"/>
    </source>
</evidence>
<evidence type="ECO:0000256" key="6">
    <source>
        <dbReference type="ARBA" id="ARBA00022840"/>
    </source>
</evidence>
<feature type="binding site" evidence="8">
    <location>
        <begin position="31"/>
        <end position="38"/>
    </location>
    <ligand>
        <name>ATP</name>
        <dbReference type="ChEBI" id="CHEBI:30616"/>
    </ligand>
</feature>
<evidence type="ECO:0000313" key="10">
    <source>
        <dbReference type="Proteomes" id="UP000242497"/>
    </source>
</evidence>
<proteinExistence type="inferred from homology"/>
<dbReference type="Proteomes" id="UP000242497">
    <property type="component" value="Unassembled WGS sequence"/>
</dbReference>
<organism evidence="9 10">
    <name type="scientific">Tepidibacter formicigenes DSM 15518</name>
    <dbReference type="NCBI Taxonomy" id="1123349"/>
    <lineage>
        <taxon>Bacteria</taxon>
        <taxon>Bacillati</taxon>
        <taxon>Bacillota</taxon>
        <taxon>Clostridia</taxon>
        <taxon>Peptostreptococcales</taxon>
        <taxon>Peptostreptococcaceae</taxon>
        <taxon>Tepidibacter</taxon>
    </lineage>
</organism>
<comment type="miscellaneous">
    <text evidence="8">The reaction proceeds by a bi uni uni bi ping pong mechanism.</text>
</comment>
<gene>
    <name evidence="8" type="primary">panC</name>
    <name evidence="9" type="ORF">SAMN02744037_02289</name>
</gene>
<evidence type="ECO:0000256" key="1">
    <source>
        <dbReference type="ARBA" id="ARBA00004990"/>
    </source>
</evidence>
<keyword evidence="8" id="KW-0963">Cytoplasm</keyword>
<dbReference type="CDD" id="cd00560">
    <property type="entry name" value="PanC"/>
    <property type="match status" value="1"/>
</dbReference>
<evidence type="ECO:0000256" key="3">
    <source>
        <dbReference type="ARBA" id="ARBA00022598"/>
    </source>
</evidence>
<reference evidence="10" key="1">
    <citation type="submission" date="2016-11" db="EMBL/GenBank/DDBJ databases">
        <authorList>
            <person name="Varghese N."/>
            <person name="Submissions S."/>
        </authorList>
    </citation>
    <scope>NUCLEOTIDE SEQUENCE [LARGE SCALE GENOMIC DNA]</scope>
    <source>
        <strain evidence="10">DSM 15518</strain>
    </source>
</reference>
<protein>
    <recommendedName>
        <fullName evidence="8">Pantothenate synthetase</fullName>
        <shortName evidence="8">PS</shortName>
        <ecNumber evidence="8">6.3.2.1</ecNumber>
    </recommendedName>
    <alternativeName>
        <fullName evidence="8">Pantoate--beta-alanine ligase</fullName>
    </alternativeName>
    <alternativeName>
        <fullName evidence="8">Pantoate-activating enzyme</fullName>
    </alternativeName>
</protein>
<feature type="binding site" evidence="8">
    <location>
        <begin position="149"/>
        <end position="152"/>
    </location>
    <ligand>
        <name>ATP</name>
        <dbReference type="ChEBI" id="CHEBI:30616"/>
    </ligand>
</feature>
<feature type="active site" description="Proton donor" evidence="8">
    <location>
        <position position="38"/>
    </location>
</feature>
<dbReference type="Gene3D" id="3.40.50.620">
    <property type="entry name" value="HUPs"/>
    <property type="match status" value="1"/>
</dbReference>
<dbReference type="RefSeq" id="WP_072890117.1">
    <property type="nucleotide sequence ID" value="NZ_FRAE01000068.1"/>
</dbReference>
<dbReference type="PANTHER" id="PTHR21299">
    <property type="entry name" value="CYTIDYLATE KINASE/PANTOATE-BETA-ALANINE LIGASE"/>
    <property type="match status" value="1"/>
</dbReference>
<sequence>MTLIKTVKEVREEIKRQANEKGFSIGFVPTMGYLHEGHLSLIKRARKENDLVVVSVFVNPAQFAPNEDFDSYPRDIERDYKLAIDSGADIVFTPEVDEMYKENSSTFVNVEGEITKKLCGKSRPTFFKGVTTVVAKLFNIINPTNAYFGEKDAQQVAIIQKMVNDLCYDINVISCPLVRDEDGLALSSRNAYLNKEERKQALILSKSLFAARQMFLNGEKNAQKLKHFIINKIKTQGIIEIDYVEIVDADTLEYIETVEKRSFIALAVRIGKTRLIDNIYLEV</sequence>
<evidence type="ECO:0000313" key="9">
    <source>
        <dbReference type="EMBL" id="SHK41282.1"/>
    </source>
</evidence>
<keyword evidence="6 8" id="KW-0067">ATP-binding</keyword>
<comment type="similarity">
    <text evidence="2 8">Belongs to the pantothenate synthetase family.</text>
</comment>
<keyword evidence="10" id="KW-1185">Reference proteome</keyword>
<keyword evidence="5 8" id="KW-0547">Nucleotide-binding</keyword>
<dbReference type="OrthoDB" id="9773087at2"/>
<dbReference type="FunFam" id="3.30.1300.10:FF:000001">
    <property type="entry name" value="Pantothenate synthetase"/>
    <property type="match status" value="1"/>
</dbReference>
<dbReference type="NCBIfam" id="TIGR00018">
    <property type="entry name" value="panC"/>
    <property type="match status" value="1"/>
</dbReference>
<feature type="binding site" evidence="8">
    <location>
        <position position="178"/>
    </location>
    <ligand>
        <name>ATP</name>
        <dbReference type="ChEBI" id="CHEBI:30616"/>
    </ligand>
</feature>
<name>A0A1M6S913_9FIRM</name>
<comment type="catalytic activity">
    <reaction evidence="7 8">
        <text>(R)-pantoate + beta-alanine + ATP = (R)-pantothenate + AMP + diphosphate + H(+)</text>
        <dbReference type="Rhea" id="RHEA:10912"/>
        <dbReference type="ChEBI" id="CHEBI:15378"/>
        <dbReference type="ChEBI" id="CHEBI:15980"/>
        <dbReference type="ChEBI" id="CHEBI:29032"/>
        <dbReference type="ChEBI" id="CHEBI:30616"/>
        <dbReference type="ChEBI" id="CHEBI:33019"/>
        <dbReference type="ChEBI" id="CHEBI:57966"/>
        <dbReference type="ChEBI" id="CHEBI:456215"/>
        <dbReference type="EC" id="6.3.2.1"/>
    </reaction>
</comment>
<comment type="subcellular location">
    <subcellularLocation>
        <location evidence="8">Cytoplasm</location>
    </subcellularLocation>
</comment>
<feature type="binding site" evidence="8">
    <location>
        <begin position="186"/>
        <end position="189"/>
    </location>
    <ligand>
        <name>ATP</name>
        <dbReference type="ChEBI" id="CHEBI:30616"/>
    </ligand>
</feature>
<dbReference type="SUPFAM" id="SSF52374">
    <property type="entry name" value="Nucleotidylyl transferase"/>
    <property type="match status" value="1"/>
</dbReference>
<dbReference type="UniPathway" id="UPA00028">
    <property type="reaction ID" value="UER00005"/>
</dbReference>
<dbReference type="PANTHER" id="PTHR21299:SF1">
    <property type="entry name" value="PANTOATE--BETA-ALANINE LIGASE"/>
    <property type="match status" value="1"/>
</dbReference>
<feature type="binding site" evidence="8">
    <location>
        <position position="62"/>
    </location>
    <ligand>
        <name>(R)-pantoate</name>
        <dbReference type="ChEBI" id="CHEBI:15980"/>
    </ligand>
</feature>
<dbReference type="InterPro" id="IPR003721">
    <property type="entry name" value="Pantoate_ligase"/>
</dbReference>
<accession>A0A1M6S913</accession>
<evidence type="ECO:0000256" key="8">
    <source>
        <dbReference type="HAMAP-Rule" id="MF_00158"/>
    </source>
</evidence>
<dbReference type="GO" id="GO:0005829">
    <property type="term" value="C:cytosol"/>
    <property type="evidence" value="ECO:0007669"/>
    <property type="project" value="TreeGrafter"/>
</dbReference>
<dbReference type="NCBIfam" id="TIGR00125">
    <property type="entry name" value="cyt_tran_rel"/>
    <property type="match status" value="1"/>
</dbReference>
<dbReference type="EMBL" id="FRAE01000068">
    <property type="protein sequence ID" value="SHK41282.1"/>
    <property type="molecule type" value="Genomic_DNA"/>
</dbReference>
<feature type="binding site" evidence="8">
    <location>
        <position position="62"/>
    </location>
    <ligand>
        <name>beta-alanine</name>
        <dbReference type="ChEBI" id="CHEBI:57966"/>
    </ligand>
</feature>
<dbReference type="GO" id="GO:0004592">
    <property type="term" value="F:pantoate-beta-alanine ligase activity"/>
    <property type="evidence" value="ECO:0007669"/>
    <property type="project" value="UniProtKB-UniRule"/>
</dbReference>
<comment type="function">
    <text evidence="8">Catalyzes the condensation of pantoate with beta-alanine in an ATP-dependent reaction via a pantoyl-adenylate intermediate.</text>
</comment>
<dbReference type="InterPro" id="IPR014729">
    <property type="entry name" value="Rossmann-like_a/b/a_fold"/>
</dbReference>
<dbReference type="Pfam" id="PF02569">
    <property type="entry name" value="Pantoate_ligase"/>
    <property type="match status" value="1"/>
</dbReference>
<dbReference type="GO" id="GO:0015940">
    <property type="term" value="P:pantothenate biosynthetic process"/>
    <property type="evidence" value="ECO:0007669"/>
    <property type="project" value="UniProtKB-UniRule"/>
</dbReference>
<feature type="binding site" evidence="8">
    <location>
        <position position="155"/>
    </location>
    <ligand>
        <name>(R)-pantoate</name>
        <dbReference type="ChEBI" id="CHEBI:15980"/>
    </ligand>
</feature>
<dbReference type="FunFam" id="3.40.50.620:FF:000013">
    <property type="entry name" value="Pantothenate synthetase"/>
    <property type="match status" value="1"/>
</dbReference>